<comment type="subcellular location">
    <subcellularLocation>
        <location evidence="1 13">Cytoplasm</location>
    </subcellularLocation>
</comment>
<dbReference type="SMART" id="SM00448">
    <property type="entry name" value="REC"/>
    <property type="match status" value="1"/>
</dbReference>
<keyword evidence="17" id="KW-1185">Reference proteome</keyword>
<evidence type="ECO:0000256" key="4">
    <source>
        <dbReference type="ARBA" id="ARBA00022553"/>
    </source>
</evidence>
<dbReference type="PANTHER" id="PTHR48111:SF1">
    <property type="entry name" value="TWO-COMPONENT RESPONSE REGULATOR ORR33"/>
    <property type="match status" value="1"/>
</dbReference>
<evidence type="ECO:0000256" key="12">
    <source>
        <dbReference type="ARBA" id="ARBA00025691"/>
    </source>
</evidence>
<feature type="domain" description="Response regulatory" evidence="15">
    <location>
        <begin position="3"/>
        <end position="119"/>
    </location>
</feature>
<comment type="cofactor">
    <cofactor evidence="13">
        <name>Ca(2+)</name>
        <dbReference type="ChEBI" id="CHEBI:29108"/>
    </cofactor>
    <text evidence="13">Binds 1 Ca(2+) ion per subunit.</text>
</comment>
<dbReference type="Gene3D" id="1.10.10.10">
    <property type="entry name" value="Winged helix-like DNA-binding domain superfamily/Winged helix DNA-binding domain"/>
    <property type="match status" value="1"/>
</dbReference>
<dbReference type="InterPro" id="IPR014879">
    <property type="entry name" value="Spo0A_C"/>
</dbReference>
<evidence type="ECO:0000256" key="2">
    <source>
        <dbReference type="ARBA" id="ARBA00022490"/>
    </source>
</evidence>
<name>A0ABU8EHS6_9BACL</name>
<dbReference type="EMBL" id="JBAWKY010000002">
    <property type="protein sequence ID" value="MEI4462486.1"/>
    <property type="molecule type" value="Genomic_DNA"/>
</dbReference>
<dbReference type="Pfam" id="PF00072">
    <property type="entry name" value="Response_reg"/>
    <property type="match status" value="1"/>
</dbReference>
<keyword evidence="2 13" id="KW-0963">Cytoplasm</keyword>
<dbReference type="Gene3D" id="3.40.50.2300">
    <property type="match status" value="1"/>
</dbReference>
<dbReference type="NCBIfam" id="TIGR02875">
    <property type="entry name" value="spore_0_A"/>
    <property type="match status" value="1"/>
</dbReference>
<dbReference type="InterPro" id="IPR016032">
    <property type="entry name" value="Sig_transdc_resp-reg_C-effctor"/>
</dbReference>
<evidence type="ECO:0000256" key="6">
    <source>
        <dbReference type="ARBA" id="ARBA00022969"/>
    </source>
</evidence>
<comment type="function">
    <text evidence="13">May play the central regulatory role in sporulation. It may be an element of the effector pathway responsible for the activation of sporulation genes in response to nutritional stress. Spo0A may act in concert with spo0H (a sigma factor) to control the expression of some genes that are critical to the sporulation process.</text>
</comment>
<evidence type="ECO:0000256" key="3">
    <source>
        <dbReference type="ARBA" id="ARBA00022491"/>
    </source>
</evidence>
<dbReference type="SUPFAM" id="SSF46894">
    <property type="entry name" value="C-terminal effector domain of the bipartite response regulators"/>
    <property type="match status" value="1"/>
</dbReference>
<keyword evidence="5 13" id="KW-0106">Calcium</keyword>
<dbReference type="InterPro" id="IPR011006">
    <property type="entry name" value="CheY-like_superfamily"/>
</dbReference>
<evidence type="ECO:0000259" key="15">
    <source>
        <dbReference type="PROSITE" id="PS50110"/>
    </source>
</evidence>
<evidence type="ECO:0000256" key="14">
    <source>
        <dbReference type="PROSITE-ProRule" id="PRU00169"/>
    </source>
</evidence>
<keyword evidence="3 13" id="KW-0678">Repressor</keyword>
<keyword evidence="8 13" id="KW-0805">Transcription regulation</keyword>
<keyword evidence="10 13" id="KW-0010">Activator</keyword>
<dbReference type="PANTHER" id="PTHR48111">
    <property type="entry name" value="REGULATOR OF RPOS"/>
    <property type="match status" value="1"/>
</dbReference>
<keyword evidence="6 13" id="KW-0749">Sporulation</keyword>
<evidence type="ECO:0000256" key="9">
    <source>
        <dbReference type="ARBA" id="ARBA00023125"/>
    </source>
</evidence>
<keyword evidence="7 13" id="KW-0902">Two-component regulatory system</keyword>
<evidence type="ECO:0000313" key="16">
    <source>
        <dbReference type="EMBL" id="MEI4462486.1"/>
    </source>
</evidence>
<dbReference type="InterPro" id="IPR012052">
    <property type="entry name" value="Spore_0_A"/>
</dbReference>
<dbReference type="InterPro" id="IPR001789">
    <property type="entry name" value="Sig_transdc_resp-reg_receiver"/>
</dbReference>
<dbReference type="SUPFAM" id="SSF52172">
    <property type="entry name" value="CheY-like"/>
    <property type="match status" value="1"/>
</dbReference>
<keyword evidence="11 13" id="KW-0804">Transcription</keyword>
<dbReference type="PIRSF" id="PIRSF002937">
    <property type="entry name" value="Res_reg_Spo0A"/>
    <property type="match status" value="1"/>
</dbReference>
<keyword evidence="9 13" id="KW-0238">DNA-binding</keyword>
<dbReference type="PROSITE" id="PS50110">
    <property type="entry name" value="RESPONSE_REGULATORY"/>
    <property type="match status" value="1"/>
</dbReference>
<dbReference type="InterPro" id="IPR036388">
    <property type="entry name" value="WH-like_DNA-bd_sf"/>
</dbReference>
<keyword evidence="4 14" id="KW-0597">Phosphoprotein</keyword>
<evidence type="ECO:0000256" key="10">
    <source>
        <dbReference type="ARBA" id="ARBA00023159"/>
    </source>
</evidence>
<dbReference type="GeneID" id="90836086"/>
<evidence type="ECO:0000256" key="1">
    <source>
        <dbReference type="ARBA" id="ARBA00004496"/>
    </source>
</evidence>
<dbReference type="InterPro" id="IPR039420">
    <property type="entry name" value="WalR-like"/>
</dbReference>
<sequence>MIKVGIADDNREMVELIRQHISAQEDMEVVCVAYNGESCLERMKEHEVDVLLLDIIMPHLDGLGVLEELMKKKKNPAVIMLSAFGKDEVSQQAVTLGASYFLLKPFSMDQLVQKIRLVTHQGQAPIVETIDLKVGTTLREVGIAPHIKGFTYLKDAVLMVLEREDLLGLITKELYPTIAKKHQTTASRVERAMRHAIKSAWNEGMQQHELFNGRIEQEKSPKNSEFISYVSSHMNQEQSG</sequence>
<feature type="modified residue" description="4-aspartylphosphate" evidence="14">
    <location>
        <position position="54"/>
    </location>
</feature>
<organism evidence="16 17">
    <name type="scientific">Exiguobacterium indicum</name>
    <dbReference type="NCBI Taxonomy" id="296995"/>
    <lineage>
        <taxon>Bacteria</taxon>
        <taxon>Bacillati</taxon>
        <taxon>Bacillota</taxon>
        <taxon>Bacilli</taxon>
        <taxon>Bacillales</taxon>
        <taxon>Bacillales Family XII. Incertae Sedis</taxon>
        <taxon>Exiguobacterium</taxon>
    </lineage>
</organism>
<evidence type="ECO:0000256" key="8">
    <source>
        <dbReference type="ARBA" id="ARBA00023015"/>
    </source>
</evidence>
<keyword evidence="13" id="KW-0479">Metal-binding</keyword>
<reference evidence="16 17" key="1">
    <citation type="submission" date="2023-12" db="EMBL/GenBank/DDBJ databases">
        <authorList>
            <person name="Easwaran N."/>
            <person name="Lazarus H.P.S."/>
        </authorList>
    </citation>
    <scope>NUCLEOTIDE SEQUENCE [LARGE SCALE GENOMIC DNA]</scope>
    <source>
        <strain evidence="16 17">VIT-2023</strain>
    </source>
</reference>
<comment type="function">
    <text evidence="12">May play the central regulatory role in sporulation. It may be an element of the effector pathway responsible for the activation of sporulation genes in response to nutritional stress. Spo0A may act in concert with Spo0H (a sigma factor) to control the expression of some genes that are critical to the sporulation process. Repressor of abrB, activator of the spoIIa operon. Binds the DNA sequence 5'-TGNCGAA-3' (0A box).</text>
</comment>
<evidence type="ECO:0000256" key="5">
    <source>
        <dbReference type="ARBA" id="ARBA00022837"/>
    </source>
</evidence>
<proteinExistence type="predicted"/>
<evidence type="ECO:0000313" key="17">
    <source>
        <dbReference type="Proteomes" id="UP001387110"/>
    </source>
</evidence>
<gene>
    <name evidence="16" type="primary">spo0A</name>
    <name evidence="16" type="ORF">SZL87_08645</name>
</gene>
<dbReference type="Pfam" id="PF08769">
    <property type="entry name" value="Spo0A_C"/>
    <property type="match status" value="1"/>
</dbReference>
<dbReference type="RefSeq" id="WP_023467588.1">
    <property type="nucleotide sequence ID" value="NZ_JAXUAT010000024.1"/>
</dbReference>
<protein>
    <recommendedName>
        <fullName evidence="13">Stage 0 sporulation protein A homolog</fullName>
    </recommendedName>
</protein>
<comment type="caution">
    <text evidence="16">The sequence shown here is derived from an EMBL/GenBank/DDBJ whole genome shotgun (WGS) entry which is preliminary data.</text>
</comment>
<evidence type="ECO:0000256" key="13">
    <source>
        <dbReference type="PIRNR" id="PIRNR002937"/>
    </source>
</evidence>
<dbReference type="Proteomes" id="UP001387110">
    <property type="component" value="Unassembled WGS sequence"/>
</dbReference>
<evidence type="ECO:0000256" key="11">
    <source>
        <dbReference type="ARBA" id="ARBA00023163"/>
    </source>
</evidence>
<accession>A0ABU8EHS6</accession>
<evidence type="ECO:0000256" key="7">
    <source>
        <dbReference type="ARBA" id="ARBA00023012"/>
    </source>
</evidence>